<keyword evidence="2" id="KW-0808">Transferase</keyword>
<protein>
    <submittedName>
        <fullName evidence="2">Nucleotidyltransferase domain protein</fullName>
    </submittedName>
</protein>
<dbReference type="EMBL" id="CP036425">
    <property type="protein sequence ID" value="QDU34843.1"/>
    <property type="molecule type" value="Genomic_DNA"/>
</dbReference>
<keyword evidence="3" id="KW-1185">Reference proteome</keyword>
<evidence type="ECO:0000259" key="1">
    <source>
        <dbReference type="Pfam" id="PF18765"/>
    </source>
</evidence>
<dbReference type="GO" id="GO:0016740">
    <property type="term" value="F:transferase activity"/>
    <property type="evidence" value="ECO:0007669"/>
    <property type="project" value="UniProtKB-KW"/>
</dbReference>
<dbReference type="Gene3D" id="3.30.460.10">
    <property type="entry name" value="Beta Polymerase, domain 2"/>
    <property type="match status" value="1"/>
</dbReference>
<dbReference type="AlphaFoldDB" id="A0A517YXB2"/>
<dbReference type="SUPFAM" id="SSF81301">
    <property type="entry name" value="Nucleotidyltransferase"/>
    <property type="match status" value="1"/>
</dbReference>
<dbReference type="Pfam" id="PF18765">
    <property type="entry name" value="Polbeta"/>
    <property type="match status" value="1"/>
</dbReference>
<sequence>MSGIDFDVMRDELCDVFDTKMWAKVESRVQYEHHRLALAAGVRRVLAIAEGVGEQVVAVYLGGSIAKGRERVDSDVDLMVVLDEASWERRRVARDVSFIWFDILPGWENYAEGRYVPVGYVERVMAEGSEPAMNGVDGVMCVWGQDVLGEVTGVYARDRHEEKMASFWAQLQGNRYCFWEEGKRMGEVYLKSKAAMEVVLFGMRVILVENDIVFECHKQLMTQVRGAVKKPVGIEDKAGRLLREMSDEAMDDFYHSLLTWWEGLGGGRRALEADEMVSLYQLDCEMSWYTGRHAVTDW</sequence>
<organism evidence="2 3">
    <name type="scientific">Poriferisphaera corsica</name>
    <dbReference type="NCBI Taxonomy" id="2528020"/>
    <lineage>
        <taxon>Bacteria</taxon>
        <taxon>Pseudomonadati</taxon>
        <taxon>Planctomycetota</taxon>
        <taxon>Phycisphaerae</taxon>
        <taxon>Phycisphaerales</taxon>
        <taxon>Phycisphaeraceae</taxon>
        <taxon>Poriferisphaera</taxon>
    </lineage>
</organism>
<accession>A0A517YXB2</accession>
<feature type="domain" description="Polymerase beta nucleotidyltransferase" evidence="1">
    <location>
        <begin position="54"/>
        <end position="90"/>
    </location>
</feature>
<gene>
    <name evidence="2" type="ORF">KS4_29190</name>
</gene>
<dbReference type="RefSeq" id="WP_145079257.1">
    <property type="nucleotide sequence ID" value="NZ_CP036425.1"/>
</dbReference>
<dbReference type="OrthoDB" id="192359at2"/>
<evidence type="ECO:0000313" key="2">
    <source>
        <dbReference type="EMBL" id="QDU34843.1"/>
    </source>
</evidence>
<evidence type="ECO:0000313" key="3">
    <source>
        <dbReference type="Proteomes" id="UP000317369"/>
    </source>
</evidence>
<name>A0A517YXB2_9BACT</name>
<proteinExistence type="predicted"/>
<dbReference type="CDD" id="cd05403">
    <property type="entry name" value="NT_KNTase_like"/>
    <property type="match status" value="1"/>
</dbReference>
<dbReference type="KEGG" id="pcor:KS4_29190"/>
<dbReference type="Proteomes" id="UP000317369">
    <property type="component" value="Chromosome"/>
</dbReference>
<dbReference type="InterPro" id="IPR041633">
    <property type="entry name" value="Polbeta"/>
</dbReference>
<dbReference type="InterPro" id="IPR043519">
    <property type="entry name" value="NT_sf"/>
</dbReference>
<reference evidence="2 3" key="1">
    <citation type="submission" date="2019-02" db="EMBL/GenBank/DDBJ databases">
        <title>Deep-cultivation of Planctomycetes and their phenomic and genomic characterization uncovers novel biology.</title>
        <authorList>
            <person name="Wiegand S."/>
            <person name="Jogler M."/>
            <person name="Boedeker C."/>
            <person name="Pinto D."/>
            <person name="Vollmers J."/>
            <person name="Rivas-Marin E."/>
            <person name="Kohn T."/>
            <person name="Peeters S.H."/>
            <person name="Heuer A."/>
            <person name="Rast P."/>
            <person name="Oberbeckmann S."/>
            <person name="Bunk B."/>
            <person name="Jeske O."/>
            <person name="Meyerdierks A."/>
            <person name="Storesund J.E."/>
            <person name="Kallscheuer N."/>
            <person name="Luecker S."/>
            <person name="Lage O.M."/>
            <person name="Pohl T."/>
            <person name="Merkel B.J."/>
            <person name="Hornburger P."/>
            <person name="Mueller R.-W."/>
            <person name="Bruemmer F."/>
            <person name="Labrenz M."/>
            <person name="Spormann A.M."/>
            <person name="Op den Camp H."/>
            <person name="Overmann J."/>
            <person name="Amann R."/>
            <person name="Jetten M.S.M."/>
            <person name="Mascher T."/>
            <person name="Medema M.H."/>
            <person name="Devos D.P."/>
            <person name="Kaster A.-K."/>
            <person name="Ovreas L."/>
            <person name="Rohde M."/>
            <person name="Galperin M.Y."/>
            <person name="Jogler C."/>
        </authorList>
    </citation>
    <scope>NUCLEOTIDE SEQUENCE [LARGE SCALE GENOMIC DNA]</scope>
    <source>
        <strain evidence="2 3">KS4</strain>
    </source>
</reference>